<name>A0A3T0D925_9FIRM</name>
<keyword evidence="1" id="KW-0813">Transport</keyword>
<dbReference type="SUPFAM" id="SSF52540">
    <property type="entry name" value="P-loop containing nucleoside triphosphate hydrolases"/>
    <property type="match status" value="1"/>
</dbReference>
<dbReference type="Gene3D" id="3.40.50.300">
    <property type="entry name" value="P-loop containing nucleotide triphosphate hydrolases"/>
    <property type="match status" value="1"/>
</dbReference>
<dbReference type="KEGG" id="ccha:ELD05_13240"/>
<sequence length="292" mass="33189">MIALKVKNLTKSYKNFRLEIPELILESGYIMGLLGKNGAGKTTLIKCILDLARKESGEVFIFEKPFNCDETEIKQRLGVVLETPILPGQLKPKDVKEIMKSFYKNWDDRLYNKLCDLFEIDQNKKIIHLSKGTVMKLSIALALSIRPEFLILDEPTSGLDPVARNQFVEILQSFVQSEEKAVFYSTHIVSDIENVADFVTIIDNGKIIFSSSRESIEEDYCIVKGPASESNKIPQSIVLSCKKGSFSFEALCKKNEIENCMQPGFVVEKPSIEKFYVMLVRRDEKDEVLEVL</sequence>
<organism evidence="5 6">
    <name type="scientific">Caldicellulosiruptor changbaiensis</name>
    <dbReference type="NCBI Taxonomy" id="1222016"/>
    <lineage>
        <taxon>Bacteria</taxon>
        <taxon>Bacillati</taxon>
        <taxon>Bacillota</taxon>
        <taxon>Bacillota incertae sedis</taxon>
        <taxon>Caldicellulosiruptorales</taxon>
        <taxon>Caldicellulosiruptoraceae</taxon>
        <taxon>Caldicellulosiruptor</taxon>
    </lineage>
</organism>
<evidence type="ECO:0000313" key="5">
    <source>
        <dbReference type="EMBL" id="AZT91486.1"/>
    </source>
</evidence>
<evidence type="ECO:0000259" key="4">
    <source>
        <dbReference type="PROSITE" id="PS50893"/>
    </source>
</evidence>
<dbReference type="InterPro" id="IPR051782">
    <property type="entry name" value="ABC_Transporter_VariousFunc"/>
</dbReference>
<dbReference type="EMBL" id="CP034791">
    <property type="protein sequence ID" value="AZT91486.1"/>
    <property type="molecule type" value="Genomic_DNA"/>
</dbReference>
<reference evidence="5 6" key="1">
    <citation type="submission" date="2018-12" db="EMBL/GenBank/DDBJ databases">
        <title>Genome sequence from the cellulolytic species, Caldicellulosiruptor changbaiensis.</title>
        <authorList>
            <person name="Blumer-Schuette S.E."/>
            <person name="Mendoza C."/>
        </authorList>
    </citation>
    <scope>NUCLEOTIDE SEQUENCE [LARGE SCALE GENOMIC DNA]</scope>
    <source>
        <strain evidence="5 6">CBS-Z</strain>
    </source>
</reference>
<dbReference type="Pfam" id="PF00005">
    <property type="entry name" value="ABC_tran"/>
    <property type="match status" value="1"/>
</dbReference>
<dbReference type="Proteomes" id="UP000282930">
    <property type="component" value="Chromosome"/>
</dbReference>
<keyword evidence="6" id="KW-1185">Reference proteome</keyword>
<dbReference type="CDD" id="cd03230">
    <property type="entry name" value="ABC_DR_subfamily_A"/>
    <property type="match status" value="1"/>
</dbReference>
<dbReference type="PANTHER" id="PTHR42939:SF3">
    <property type="entry name" value="ABC TRANSPORTER ATP-BINDING COMPONENT"/>
    <property type="match status" value="1"/>
</dbReference>
<dbReference type="SMART" id="SM00382">
    <property type="entry name" value="AAA"/>
    <property type="match status" value="1"/>
</dbReference>
<dbReference type="GO" id="GO:0005524">
    <property type="term" value="F:ATP binding"/>
    <property type="evidence" value="ECO:0007669"/>
    <property type="project" value="UniProtKB-KW"/>
</dbReference>
<dbReference type="RefSeq" id="WP_127352795.1">
    <property type="nucleotide sequence ID" value="NZ_CP034791.1"/>
</dbReference>
<dbReference type="InterPro" id="IPR027417">
    <property type="entry name" value="P-loop_NTPase"/>
</dbReference>
<evidence type="ECO:0000256" key="3">
    <source>
        <dbReference type="ARBA" id="ARBA00022840"/>
    </source>
</evidence>
<dbReference type="AlphaFoldDB" id="A0A3T0D925"/>
<dbReference type="PROSITE" id="PS50893">
    <property type="entry name" value="ABC_TRANSPORTER_2"/>
    <property type="match status" value="1"/>
</dbReference>
<dbReference type="GO" id="GO:0016887">
    <property type="term" value="F:ATP hydrolysis activity"/>
    <property type="evidence" value="ECO:0007669"/>
    <property type="project" value="InterPro"/>
</dbReference>
<keyword evidence="2" id="KW-0547">Nucleotide-binding</keyword>
<evidence type="ECO:0000256" key="1">
    <source>
        <dbReference type="ARBA" id="ARBA00022448"/>
    </source>
</evidence>
<accession>A0A3T0D925</accession>
<dbReference type="PANTHER" id="PTHR42939">
    <property type="entry name" value="ABC TRANSPORTER ATP-BINDING PROTEIN ALBC-RELATED"/>
    <property type="match status" value="1"/>
</dbReference>
<gene>
    <name evidence="5" type="ORF">ELD05_13240</name>
</gene>
<keyword evidence="3 5" id="KW-0067">ATP-binding</keyword>
<protein>
    <submittedName>
        <fullName evidence="5">ABC transporter ATP-binding protein</fullName>
    </submittedName>
</protein>
<dbReference type="InterPro" id="IPR003593">
    <property type="entry name" value="AAA+_ATPase"/>
</dbReference>
<proteinExistence type="predicted"/>
<evidence type="ECO:0000256" key="2">
    <source>
        <dbReference type="ARBA" id="ARBA00022741"/>
    </source>
</evidence>
<dbReference type="InterPro" id="IPR003439">
    <property type="entry name" value="ABC_transporter-like_ATP-bd"/>
</dbReference>
<evidence type="ECO:0000313" key="6">
    <source>
        <dbReference type="Proteomes" id="UP000282930"/>
    </source>
</evidence>
<feature type="domain" description="ABC transporter" evidence="4">
    <location>
        <begin position="4"/>
        <end position="229"/>
    </location>
</feature>